<name>A0A8H7ZV91_9FUNG</name>
<dbReference type="AlphaFoldDB" id="A0A8H7ZV91"/>
<comment type="caution">
    <text evidence="2">The sequence shown here is derived from an EMBL/GenBank/DDBJ whole genome shotgun (WGS) entry which is preliminary data.</text>
</comment>
<gene>
    <name evidence="2" type="ORF">BJ554DRAFT_8247</name>
</gene>
<feature type="non-terminal residue" evidence="2">
    <location>
        <position position="1"/>
    </location>
</feature>
<accession>A0A8H7ZV91</accession>
<proteinExistence type="predicted"/>
<dbReference type="Proteomes" id="UP000673691">
    <property type="component" value="Unassembled WGS sequence"/>
</dbReference>
<feature type="region of interest" description="Disordered" evidence="1">
    <location>
        <begin position="126"/>
        <end position="184"/>
    </location>
</feature>
<sequence length="215" mass="23514">LLGLVRYVLRKPNCFGHNGDLFVGLDEFPLPFLGRRPALGPGERTGGPRAAVALGYNGVQLGAIEKGVRGGTYTRGVVALVVRKRTPLGTGIDDAVTLRREGSAIQPVPAAARVCTVLYMKFSLTRTSPQSPQTRKDTRHFPLHKKKPWFSDGCRASPNTRSSAQRKRDDHKRSRNRLLGAGNRRFPPAAADAYLNLRMKTTLQCWAALPGTPCT</sequence>
<evidence type="ECO:0000256" key="1">
    <source>
        <dbReference type="SAM" id="MobiDB-lite"/>
    </source>
</evidence>
<evidence type="ECO:0000313" key="3">
    <source>
        <dbReference type="Proteomes" id="UP000673691"/>
    </source>
</evidence>
<protein>
    <submittedName>
        <fullName evidence="2">Uncharacterized protein</fullName>
    </submittedName>
</protein>
<evidence type="ECO:0000313" key="2">
    <source>
        <dbReference type="EMBL" id="KAG5459797.1"/>
    </source>
</evidence>
<reference evidence="2 3" key="1">
    <citation type="journal article" name="Sci. Rep.">
        <title>Genome-scale phylogenetic analyses confirm Olpidium as the closest living zoosporic fungus to the non-flagellated, terrestrial fungi.</title>
        <authorList>
            <person name="Chang Y."/>
            <person name="Rochon D."/>
            <person name="Sekimoto S."/>
            <person name="Wang Y."/>
            <person name="Chovatia M."/>
            <person name="Sandor L."/>
            <person name="Salamov A."/>
            <person name="Grigoriev I.V."/>
            <person name="Stajich J.E."/>
            <person name="Spatafora J.W."/>
        </authorList>
    </citation>
    <scope>NUCLEOTIDE SEQUENCE [LARGE SCALE GENOMIC DNA]</scope>
    <source>
        <strain evidence="2">S191</strain>
    </source>
</reference>
<organism evidence="2 3">
    <name type="scientific">Olpidium bornovanus</name>
    <dbReference type="NCBI Taxonomy" id="278681"/>
    <lineage>
        <taxon>Eukaryota</taxon>
        <taxon>Fungi</taxon>
        <taxon>Fungi incertae sedis</taxon>
        <taxon>Olpidiomycota</taxon>
        <taxon>Olpidiomycotina</taxon>
        <taxon>Olpidiomycetes</taxon>
        <taxon>Olpidiales</taxon>
        <taxon>Olpidiaceae</taxon>
        <taxon>Olpidium</taxon>
    </lineage>
</organism>
<keyword evidence="3" id="KW-1185">Reference proteome</keyword>
<dbReference type="EMBL" id="JAEFCI010006289">
    <property type="protein sequence ID" value="KAG5459797.1"/>
    <property type="molecule type" value="Genomic_DNA"/>
</dbReference>